<feature type="active site" description="Proton acceptor" evidence="11 12">
    <location>
        <position position="154"/>
    </location>
</feature>
<keyword evidence="15" id="KW-1185">Reference proteome</keyword>
<dbReference type="Proteomes" id="UP000185544">
    <property type="component" value="Chromosome"/>
</dbReference>
<dbReference type="GO" id="GO:0008650">
    <property type="term" value="F:rRNA (uridine-2'-O-)-methyltransferase activity"/>
    <property type="evidence" value="ECO:0007669"/>
    <property type="project" value="UniProtKB-UniRule"/>
</dbReference>
<dbReference type="HAMAP" id="MF_01547">
    <property type="entry name" value="RNA_methyltr_E"/>
    <property type="match status" value="1"/>
</dbReference>
<evidence type="ECO:0000256" key="7">
    <source>
        <dbReference type="ARBA" id="ARBA00041129"/>
    </source>
</evidence>
<dbReference type="Pfam" id="PF01728">
    <property type="entry name" value="FtsJ"/>
    <property type="match status" value="1"/>
</dbReference>
<evidence type="ECO:0000256" key="10">
    <source>
        <dbReference type="ARBA" id="ARBA00048970"/>
    </source>
</evidence>
<proteinExistence type="inferred from homology"/>
<dbReference type="KEGG" id="pabo:BCY86_01960"/>
<evidence type="ECO:0000256" key="3">
    <source>
        <dbReference type="ARBA" id="ARBA00022679"/>
    </source>
</evidence>
<comment type="similarity">
    <text evidence="11">Belongs to the class I-like SAM-binding methyltransferase superfamily. RNA methyltransferase RlmE family.</text>
</comment>
<feature type="binding site" evidence="11">
    <location>
        <position position="75"/>
    </location>
    <ligand>
        <name>S-adenosyl-L-methionine</name>
        <dbReference type="ChEBI" id="CHEBI:59789"/>
    </ligand>
</feature>
<dbReference type="EC" id="2.1.1.166" evidence="6 11"/>
<protein>
    <recommendedName>
        <fullName evidence="7 11">Ribosomal RNA large subunit methyltransferase E</fullName>
        <ecNumber evidence="6 11">2.1.1.166</ecNumber>
    </recommendedName>
    <alternativeName>
        <fullName evidence="9 11">23S rRNA Um2552 methyltransferase</fullName>
    </alternativeName>
    <alternativeName>
        <fullName evidence="8 11">rRNA (uridine-2'-O-)-methyltransferase</fullName>
    </alternativeName>
</protein>
<feature type="binding site" evidence="11">
    <location>
        <position position="55"/>
    </location>
    <ligand>
        <name>S-adenosyl-L-methionine</name>
        <dbReference type="ChEBI" id="CHEBI:59789"/>
    </ligand>
</feature>
<dbReference type="PANTHER" id="PTHR10920:SF18">
    <property type="entry name" value="RRNA METHYLTRANSFERASE 2, MITOCHONDRIAL"/>
    <property type="match status" value="1"/>
</dbReference>
<keyword evidence="1 11" id="KW-0698">rRNA processing</keyword>
<keyword evidence="2 11" id="KW-0489">Methyltransferase</keyword>
<evidence type="ECO:0000256" key="9">
    <source>
        <dbReference type="ARBA" id="ARBA00042745"/>
    </source>
</evidence>
<evidence type="ECO:0000256" key="11">
    <source>
        <dbReference type="HAMAP-Rule" id="MF_01547"/>
    </source>
</evidence>
<evidence type="ECO:0000256" key="8">
    <source>
        <dbReference type="ARBA" id="ARBA00041995"/>
    </source>
</evidence>
<comment type="subcellular location">
    <subcellularLocation>
        <location evidence="11">Cytoplasm</location>
    </subcellularLocation>
</comment>
<evidence type="ECO:0000313" key="15">
    <source>
        <dbReference type="Proteomes" id="UP000185544"/>
    </source>
</evidence>
<evidence type="ECO:0000256" key="6">
    <source>
        <dbReference type="ARBA" id="ARBA00038861"/>
    </source>
</evidence>
<dbReference type="AlphaFoldDB" id="A0A1L6MVP5"/>
<accession>A0A1L6MVP5</accession>
<comment type="function">
    <text evidence="5 11">Specifically methylates the uridine in position 2552 of 23S rRNA at the 2'-O position of the ribose in the fully assembled 50S ribosomal subunit.</text>
</comment>
<dbReference type="PIRSF" id="PIRSF005461">
    <property type="entry name" value="23S_rRNA_mtase"/>
    <property type="match status" value="1"/>
</dbReference>
<keyword evidence="3 11" id="KW-0808">Transferase</keyword>
<dbReference type="GO" id="GO:0005737">
    <property type="term" value="C:cytoplasm"/>
    <property type="evidence" value="ECO:0007669"/>
    <property type="project" value="UniProtKB-SubCell"/>
</dbReference>
<evidence type="ECO:0000256" key="1">
    <source>
        <dbReference type="ARBA" id="ARBA00022552"/>
    </source>
</evidence>
<name>A0A1L6MVP5_9BACT</name>
<dbReference type="InterPro" id="IPR029063">
    <property type="entry name" value="SAM-dependent_MTases_sf"/>
</dbReference>
<dbReference type="STRING" id="1882918.BCY86_01960"/>
<dbReference type="RefSeq" id="WP_075276228.1">
    <property type="nucleotide sequence ID" value="NZ_CP016908.1"/>
</dbReference>
<dbReference type="EMBL" id="CP016908">
    <property type="protein sequence ID" value="APR99581.1"/>
    <property type="molecule type" value="Genomic_DNA"/>
</dbReference>
<feature type="binding site" evidence="11">
    <location>
        <position position="57"/>
    </location>
    <ligand>
        <name>S-adenosyl-L-methionine</name>
        <dbReference type="ChEBI" id="CHEBI:59789"/>
    </ligand>
</feature>
<evidence type="ECO:0000313" key="14">
    <source>
        <dbReference type="EMBL" id="APR99581.1"/>
    </source>
</evidence>
<organism evidence="14 15">
    <name type="scientific">Pajaroellobacter abortibovis</name>
    <dbReference type="NCBI Taxonomy" id="1882918"/>
    <lineage>
        <taxon>Bacteria</taxon>
        <taxon>Pseudomonadati</taxon>
        <taxon>Myxococcota</taxon>
        <taxon>Polyangia</taxon>
        <taxon>Polyangiales</taxon>
        <taxon>Polyangiaceae</taxon>
    </lineage>
</organism>
<keyword evidence="4 11" id="KW-0949">S-adenosyl-L-methionine</keyword>
<comment type="catalytic activity">
    <reaction evidence="10 11">
        <text>uridine(2552) in 23S rRNA + S-adenosyl-L-methionine = 2'-O-methyluridine(2552) in 23S rRNA + S-adenosyl-L-homocysteine + H(+)</text>
        <dbReference type="Rhea" id="RHEA:42720"/>
        <dbReference type="Rhea" id="RHEA-COMP:10202"/>
        <dbReference type="Rhea" id="RHEA-COMP:10203"/>
        <dbReference type="ChEBI" id="CHEBI:15378"/>
        <dbReference type="ChEBI" id="CHEBI:57856"/>
        <dbReference type="ChEBI" id="CHEBI:59789"/>
        <dbReference type="ChEBI" id="CHEBI:65315"/>
        <dbReference type="ChEBI" id="CHEBI:74478"/>
        <dbReference type="EC" id="2.1.1.166"/>
    </reaction>
</comment>
<evidence type="ECO:0000256" key="5">
    <source>
        <dbReference type="ARBA" id="ARBA00037569"/>
    </source>
</evidence>
<evidence type="ECO:0000259" key="13">
    <source>
        <dbReference type="Pfam" id="PF01728"/>
    </source>
</evidence>
<keyword evidence="11" id="KW-0963">Cytoplasm</keyword>
<evidence type="ECO:0000256" key="12">
    <source>
        <dbReference type="PIRSR" id="PIRSR005461-1"/>
    </source>
</evidence>
<evidence type="ECO:0000256" key="2">
    <source>
        <dbReference type="ARBA" id="ARBA00022603"/>
    </source>
</evidence>
<reference evidence="14 15" key="1">
    <citation type="submission" date="2016-08" db="EMBL/GenBank/DDBJ databases">
        <title>Identification and validation of antigenic proteins from Pajaroellobacter abortibovis using de-novo genome sequence assembly and reverse vaccinology.</title>
        <authorList>
            <person name="Welly B.T."/>
            <person name="Miller M.R."/>
            <person name="Stott J.L."/>
            <person name="Blanchard M.T."/>
            <person name="Islas-Trejo A.D."/>
            <person name="O'Rourke S.M."/>
            <person name="Young A.E."/>
            <person name="Medrano J.F."/>
            <person name="Van Eenennaam A.L."/>
        </authorList>
    </citation>
    <scope>NUCLEOTIDE SEQUENCE [LARGE SCALE GENOMIC DNA]</scope>
    <source>
        <strain evidence="14 15">BTF92-0548A/99-0131</strain>
    </source>
</reference>
<dbReference type="PANTHER" id="PTHR10920">
    <property type="entry name" value="RIBOSOMAL RNA METHYLTRANSFERASE"/>
    <property type="match status" value="1"/>
</dbReference>
<feature type="binding site" evidence="11">
    <location>
        <position position="114"/>
    </location>
    <ligand>
        <name>S-adenosyl-L-methionine</name>
        <dbReference type="ChEBI" id="CHEBI:59789"/>
    </ligand>
</feature>
<gene>
    <name evidence="11" type="primary">rlmE</name>
    <name evidence="11" type="synonym">ftsJ</name>
    <name evidence="11" type="synonym">rrmJ</name>
    <name evidence="14" type="ORF">BCY86_01960</name>
</gene>
<dbReference type="InterPro" id="IPR050082">
    <property type="entry name" value="RNA_methyltr_RlmE"/>
</dbReference>
<dbReference type="InterPro" id="IPR015507">
    <property type="entry name" value="rRNA-MeTfrase_E"/>
</dbReference>
<dbReference type="InterPro" id="IPR002877">
    <property type="entry name" value="RNA_MeTrfase_FtsJ_dom"/>
</dbReference>
<dbReference type="Gene3D" id="3.40.50.150">
    <property type="entry name" value="Vaccinia Virus protein VP39"/>
    <property type="match status" value="1"/>
</dbReference>
<feature type="domain" description="Ribosomal RNA methyltransferase FtsJ" evidence="13">
    <location>
        <begin position="23"/>
        <end position="197"/>
    </location>
</feature>
<dbReference type="SUPFAM" id="SSF53335">
    <property type="entry name" value="S-adenosyl-L-methionine-dependent methyltransferases"/>
    <property type="match status" value="1"/>
</dbReference>
<feature type="binding site" evidence="11">
    <location>
        <position position="93"/>
    </location>
    <ligand>
        <name>S-adenosyl-L-methionine</name>
        <dbReference type="ChEBI" id="CHEBI:59789"/>
    </ligand>
</feature>
<evidence type="ECO:0000256" key="4">
    <source>
        <dbReference type="ARBA" id="ARBA00022691"/>
    </source>
</evidence>
<sequence>MPSRKSPYKGSDVLTQQAKKGGYPARSVFKLEEIDRRARLLRPGLHVLDLGAAPGSWSIYVAQKITSKGMLVAVDSRPLKITLPSPHLFIPGNVFELSRELLLPFAPYDLVLSDMAPSTTGSHLADQARSVELFLQALLFSDEFLRVGGSFVGKLLMGGDFPQARTAIRERFEHEKIFRPEGTRRVSSEIFLVGFKRR</sequence>
<dbReference type="OrthoDB" id="9790080at2"/>